<dbReference type="InterPro" id="IPR035225">
    <property type="entry name" value="DUF5338"/>
</dbReference>
<dbReference type="RefSeq" id="WP_260633881.1">
    <property type="nucleotide sequence ID" value="NZ_JAQGFJ010000095.1"/>
</dbReference>
<comment type="caution">
    <text evidence="1">The sequence shown here is derived from an EMBL/GenBank/DDBJ whole genome shotgun (WGS) entry which is preliminary data.</text>
</comment>
<gene>
    <name evidence="1" type="ORF">OW717_06655</name>
</gene>
<organism evidence="1 2">
    <name type="scientific">Acidithiobacillus ferriphilus</name>
    <dbReference type="NCBI Taxonomy" id="1689834"/>
    <lineage>
        <taxon>Bacteria</taxon>
        <taxon>Pseudomonadati</taxon>
        <taxon>Pseudomonadota</taxon>
        <taxon>Acidithiobacillia</taxon>
        <taxon>Acidithiobacillales</taxon>
        <taxon>Acidithiobacillaceae</taxon>
        <taxon>Acidithiobacillus</taxon>
    </lineage>
</organism>
<protein>
    <submittedName>
        <fullName evidence="1">TraK family protein</fullName>
    </submittedName>
</protein>
<reference evidence="1 2" key="1">
    <citation type="submission" date="2022-11" db="EMBL/GenBank/DDBJ databases">
        <title>Comparative genomics analysis of Acidithiobacillus ferriphilus.</title>
        <authorList>
            <person name="Ma L."/>
        </authorList>
    </citation>
    <scope>NUCLEOTIDE SEQUENCE [LARGE SCALE GENOMIC DNA]</scope>
    <source>
        <strain evidence="1 2">DY15</strain>
    </source>
</reference>
<evidence type="ECO:0000313" key="1">
    <source>
        <dbReference type="EMBL" id="MEB8513722.1"/>
    </source>
</evidence>
<accession>A0ABU6FNU5</accession>
<name>A0ABU6FNU5_9PROT</name>
<keyword evidence="2" id="KW-1185">Reference proteome</keyword>
<dbReference type="EMBL" id="JAQGFR010000135">
    <property type="protein sequence ID" value="MEB8513722.1"/>
    <property type="molecule type" value="Genomic_DNA"/>
</dbReference>
<sequence>MIVDDTPKTRRGAGRVAFHALREAIQGELEAGYTVRMIYERHQEAIPVSYEQFRAYIARDITKTLGSRGGRLKRPSQRKVPG</sequence>
<proteinExistence type="predicted"/>
<dbReference type="Proteomes" id="UP001308776">
    <property type="component" value="Unassembled WGS sequence"/>
</dbReference>
<evidence type="ECO:0000313" key="2">
    <source>
        <dbReference type="Proteomes" id="UP001308776"/>
    </source>
</evidence>
<dbReference type="Pfam" id="PF17273">
    <property type="entry name" value="DUF5338"/>
    <property type="match status" value="1"/>
</dbReference>